<proteinExistence type="predicted"/>
<gene>
    <name evidence="4" type="ORF">KACHI17_03780</name>
</gene>
<reference evidence="4" key="1">
    <citation type="submission" date="2024-02" db="EMBL/GenBank/DDBJ databases">
        <title>Sediminibacterium planktonica sp. nov. and Sediminibacterium longus sp. nov., isolated from surface lake and river water.</title>
        <authorList>
            <person name="Watanabe K."/>
            <person name="Takemine S."/>
            <person name="Ishii Y."/>
            <person name="Ogata Y."/>
            <person name="Shindo C."/>
            <person name="Suda W."/>
        </authorList>
    </citation>
    <scope>NUCLEOTIDE SEQUENCE</scope>
    <source>
        <strain evidence="4">KACHI17</strain>
    </source>
</reference>
<name>A0AAT9GFS3_9BACT</name>
<evidence type="ECO:0000313" key="4">
    <source>
        <dbReference type="EMBL" id="BFG69497.1"/>
    </source>
</evidence>
<dbReference type="Pfam" id="PF13673">
    <property type="entry name" value="Acetyltransf_10"/>
    <property type="match status" value="1"/>
</dbReference>
<evidence type="ECO:0000259" key="3">
    <source>
        <dbReference type="PROSITE" id="PS51186"/>
    </source>
</evidence>
<evidence type="ECO:0000256" key="1">
    <source>
        <dbReference type="ARBA" id="ARBA00022679"/>
    </source>
</evidence>
<accession>A0AAT9GFS3</accession>
<evidence type="ECO:0000256" key="2">
    <source>
        <dbReference type="ARBA" id="ARBA00023315"/>
    </source>
</evidence>
<dbReference type="AlphaFoldDB" id="A0AAT9GFS3"/>
<protein>
    <recommendedName>
        <fullName evidence="3">N-acetyltransferase domain-containing protein</fullName>
    </recommendedName>
</protein>
<dbReference type="InterPro" id="IPR016181">
    <property type="entry name" value="Acyl_CoA_acyltransferase"/>
</dbReference>
<feature type="domain" description="N-acetyltransferase" evidence="3">
    <location>
        <begin position="5"/>
        <end position="166"/>
    </location>
</feature>
<dbReference type="RefSeq" id="WP_353549818.1">
    <property type="nucleotide sequence ID" value="NZ_AP029612.1"/>
</dbReference>
<dbReference type="Gene3D" id="3.40.630.30">
    <property type="match status" value="1"/>
</dbReference>
<organism evidence="4">
    <name type="scientific">Sediminibacterium sp. KACHI17</name>
    <dbReference type="NCBI Taxonomy" id="1751071"/>
    <lineage>
        <taxon>Bacteria</taxon>
        <taxon>Pseudomonadati</taxon>
        <taxon>Bacteroidota</taxon>
        <taxon>Chitinophagia</taxon>
        <taxon>Chitinophagales</taxon>
        <taxon>Chitinophagaceae</taxon>
        <taxon>Sediminibacterium</taxon>
    </lineage>
</organism>
<dbReference type="CDD" id="cd04301">
    <property type="entry name" value="NAT_SF"/>
    <property type="match status" value="1"/>
</dbReference>
<dbReference type="EMBL" id="AP029612">
    <property type="protein sequence ID" value="BFG69497.1"/>
    <property type="molecule type" value="Genomic_DNA"/>
</dbReference>
<dbReference type="SUPFAM" id="SSF55729">
    <property type="entry name" value="Acyl-CoA N-acyltransferases (Nat)"/>
    <property type="match status" value="1"/>
</dbReference>
<dbReference type="PROSITE" id="PS51186">
    <property type="entry name" value="GNAT"/>
    <property type="match status" value="1"/>
</dbReference>
<keyword evidence="1" id="KW-0808">Transferase</keyword>
<dbReference type="GO" id="GO:0016747">
    <property type="term" value="F:acyltransferase activity, transferring groups other than amino-acyl groups"/>
    <property type="evidence" value="ECO:0007669"/>
    <property type="project" value="InterPro"/>
</dbReference>
<sequence>MSAALHIREANANDRSVIRSLAENTWPEAYGKIISQEQIRYMLDMIYNDDALLEQMQKGHQFYLAELNDQPIGFASVSEEGAQGCKLNKLYILPSIQKSGAGKALLQQVIAYTTEKNHTRLFLQVNKQNPAKDFYTRMGFTIAEEVKLDIGNGFFMDDYIMELGCWD</sequence>
<dbReference type="PANTHER" id="PTHR43800">
    <property type="entry name" value="PEPTIDYL-LYSINE N-ACETYLTRANSFERASE YJAB"/>
    <property type="match status" value="1"/>
</dbReference>
<dbReference type="InterPro" id="IPR000182">
    <property type="entry name" value="GNAT_dom"/>
</dbReference>
<keyword evidence="2" id="KW-0012">Acyltransferase</keyword>
<dbReference type="PANTHER" id="PTHR43800:SF1">
    <property type="entry name" value="PEPTIDYL-LYSINE N-ACETYLTRANSFERASE YJAB"/>
    <property type="match status" value="1"/>
</dbReference>